<dbReference type="InterPro" id="IPR036397">
    <property type="entry name" value="RNaseH_sf"/>
</dbReference>
<reference evidence="2" key="1">
    <citation type="submission" date="2018-11" db="EMBL/GenBank/DDBJ databases">
        <authorList>
            <person name="Grassa J C."/>
        </authorList>
    </citation>
    <scope>NUCLEOTIDE SEQUENCE [LARGE SCALE GENOMIC DNA]</scope>
</reference>
<dbReference type="EMBL" id="UZAU01000718">
    <property type="status" value="NOT_ANNOTATED_CDS"/>
    <property type="molecule type" value="Genomic_DNA"/>
</dbReference>
<dbReference type="Proteomes" id="UP000596661">
    <property type="component" value="Chromosome 9"/>
</dbReference>
<dbReference type="PANTHER" id="PTHR47074">
    <property type="entry name" value="BNAC02G40300D PROTEIN"/>
    <property type="match status" value="1"/>
</dbReference>
<dbReference type="EnsemblPlants" id="evm.model.09.236">
    <property type="protein sequence ID" value="cds.evm.model.09.236"/>
    <property type="gene ID" value="evm.TU.09.236"/>
</dbReference>
<dbReference type="AlphaFoldDB" id="A0A803QFH8"/>
<evidence type="ECO:0000313" key="2">
    <source>
        <dbReference type="EnsemblPlants" id="cds.evm.model.09.236"/>
    </source>
</evidence>
<dbReference type="SUPFAM" id="SSF53098">
    <property type="entry name" value="Ribonuclease H-like"/>
    <property type="match status" value="1"/>
</dbReference>
<dbReference type="CDD" id="cd06222">
    <property type="entry name" value="RNase_H_like"/>
    <property type="match status" value="1"/>
</dbReference>
<sequence>MQLFTCPFCLKGLETTLHGVWGCDKLSPIWEQRNFVRVHGKSESINALMHKLKSAPTYTLHSGIASPCRYVIMTDASWCGGIAGLGAVLIDTESGHWFHNSCQSKAGSAMEAETSVLLLALQHARQCGWEEIHVLSDAKMVVEAFAAGKCPLDWSFFNVSLVILDLIKLFRVCCFFYISPSSNGFVDELAKSARLSSHNAGFVQGEGVPSVIPDYLSVV</sequence>
<accession>A0A803QFH8</accession>
<dbReference type="InterPro" id="IPR052929">
    <property type="entry name" value="RNase_H-like_EbsB-rel"/>
</dbReference>
<dbReference type="GO" id="GO:0004523">
    <property type="term" value="F:RNA-DNA hybrid ribonuclease activity"/>
    <property type="evidence" value="ECO:0007669"/>
    <property type="project" value="InterPro"/>
</dbReference>
<dbReference type="Gramene" id="evm.model.09.236">
    <property type="protein sequence ID" value="cds.evm.model.09.236"/>
    <property type="gene ID" value="evm.TU.09.236"/>
</dbReference>
<proteinExistence type="predicted"/>
<dbReference type="Pfam" id="PF13456">
    <property type="entry name" value="RVT_3"/>
    <property type="match status" value="1"/>
</dbReference>
<dbReference type="Gene3D" id="3.30.420.10">
    <property type="entry name" value="Ribonuclease H-like superfamily/Ribonuclease H"/>
    <property type="match status" value="1"/>
</dbReference>
<dbReference type="InterPro" id="IPR012337">
    <property type="entry name" value="RNaseH-like_sf"/>
</dbReference>
<dbReference type="InterPro" id="IPR002156">
    <property type="entry name" value="RNaseH_domain"/>
</dbReference>
<name>A0A803QFH8_CANSA</name>
<reference evidence="2" key="2">
    <citation type="submission" date="2021-03" db="UniProtKB">
        <authorList>
            <consortium name="EnsemblPlants"/>
        </authorList>
    </citation>
    <scope>IDENTIFICATION</scope>
</reference>
<dbReference type="PANTHER" id="PTHR47074:SF11">
    <property type="entry name" value="REVERSE TRANSCRIPTASE-LIKE PROTEIN"/>
    <property type="match status" value="1"/>
</dbReference>
<evidence type="ECO:0000259" key="1">
    <source>
        <dbReference type="Pfam" id="PF13456"/>
    </source>
</evidence>
<dbReference type="InterPro" id="IPR044730">
    <property type="entry name" value="RNase_H-like_dom_plant"/>
</dbReference>
<feature type="domain" description="RNase H type-1" evidence="1">
    <location>
        <begin position="81"/>
        <end position="193"/>
    </location>
</feature>
<organism evidence="2 3">
    <name type="scientific">Cannabis sativa</name>
    <name type="common">Hemp</name>
    <name type="synonym">Marijuana</name>
    <dbReference type="NCBI Taxonomy" id="3483"/>
    <lineage>
        <taxon>Eukaryota</taxon>
        <taxon>Viridiplantae</taxon>
        <taxon>Streptophyta</taxon>
        <taxon>Embryophyta</taxon>
        <taxon>Tracheophyta</taxon>
        <taxon>Spermatophyta</taxon>
        <taxon>Magnoliopsida</taxon>
        <taxon>eudicotyledons</taxon>
        <taxon>Gunneridae</taxon>
        <taxon>Pentapetalae</taxon>
        <taxon>rosids</taxon>
        <taxon>fabids</taxon>
        <taxon>Rosales</taxon>
        <taxon>Cannabaceae</taxon>
        <taxon>Cannabis</taxon>
    </lineage>
</organism>
<dbReference type="GO" id="GO:0003676">
    <property type="term" value="F:nucleic acid binding"/>
    <property type="evidence" value="ECO:0007669"/>
    <property type="project" value="InterPro"/>
</dbReference>
<protein>
    <recommendedName>
        <fullName evidence="1">RNase H type-1 domain-containing protein</fullName>
    </recommendedName>
</protein>
<keyword evidence="3" id="KW-1185">Reference proteome</keyword>
<evidence type="ECO:0000313" key="3">
    <source>
        <dbReference type="Proteomes" id="UP000596661"/>
    </source>
</evidence>